<dbReference type="InterPro" id="IPR015943">
    <property type="entry name" value="WD40/YVTN_repeat-like_dom_sf"/>
</dbReference>
<protein>
    <recommendedName>
        <fullName evidence="3">Histone-binding protein RBBP4-like N-terminal domain-containing protein</fullName>
    </recommendedName>
</protein>
<evidence type="ECO:0000313" key="4">
    <source>
        <dbReference type="EMBL" id="KFD57187.1"/>
    </source>
</evidence>
<keyword evidence="1" id="KW-0853">WD repeat</keyword>
<feature type="domain" description="Histone-binding protein RBBP4-like N-terminal" evidence="3">
    <location>
        <begin position="13"/>
        <end position="68"/>
    </location>
</feature>
<evidence type="ECO:0000256" key="1">
    <source>
        <dbReference type="ARBA" id="ARBA00022574"/>
    </source>
</evidence>
<gene>
    <name evidence="4" type="ORF">M513_02072</name>
    <name evidence="5" type="ORF">M514_02072</name>
</gene>
<reference evidence="5 6" key="1">
    <citation type="journal article" date="2014" name="Nat. Genet.">
        <title>Genome and transcriptome of the porcine whipworm Trichuris suis.</title>
        <authorList>
            <person name="Jex A.R."/>
            <person name="Nejsum P."/>
            <person name="Schwarz E.M."/>
            <person name="Hu L."/>
            <person name="Young N.D."/>
            <person name="Hall R.S."/>
            <person name="Korhonen P.K."/>
            <person name="Liao S."/>
            <person name="Thamsborg S."/>
            <person name="Xia J."/>
            <person name="Xu P."/>
            <person name="Wang S."/>
            <person name="Scheerlinck J.P."/>
            <person name="Hofmann A."/>
            <person name="Sternberg P.W."/>
            <person name="Wang J."/>
            <person name="Gasser R.B."/>
        </authorList>
    </citation>
    <scope>NUCLEOTIDE SEQUENCE [LARGE SCALE GENOMIC DNA]</scope>
    <source>
        <strain evidence="5">DCEP-RM93F</strain>
        <strain evidence="4">DCEP-RM93M</strain>
    </source>
</reference>
<dbReference type="Pfam" id="PF12265">
    <property type="entry name" value="CAF1C_H4-bd"/>
    <property type="match status" value="1"/>
</dbReference>
<evidence type="ECO:0000313" key="5">
    <source>
        <dbReference type="EMBL" id="KFD63370.1"/>
    </source>
</evidence>
<proteinExistence type="predicted"/>
<evidence type="ECO:0000256" key="2">
    <source>
        <dbReference type="ARBA" id="ARBA00022737"/>
    </source>
</evidence>
<dbReference type="Proteomes" id="UP000030758">
    <property type="component" value="Unassembled WGS sequence"/>
</dbReference>
<dbReference type="Gene3D" id="2.130.10.10">
    <property type="entry name" value="YVTN repeat-like/Quinoprotein amine dehydrogenase"/>
    <property type="match status" value="1"/>
</dbReference>
<name>A0A085N1M4_9BILA</name>
<sequence length="73" mass="8383">MVDLIIADGVINEAYCLWERNVPFLYDILISHAPEWSSLSVQRLPGMEECPKDSQRLSYKLQRMILGVNITDS</sequence>
<keyword evidence="6" id="KW-1185">Reference proteome</keyword>
<keyword evidence="2" id="KW-0677">Repeat</keyword>
<dbReference type="AlphaFoldDB" id="A0A085N1M4"/>
<dbReference type="EMBL" id="KL363190">
    <property type="protein sequence ID" value="KFD57187.1"/>
    <property type="molecule type" value="Genomic_DNA"/>
</dbReference>
<organism evidence="5">
    <name type="scientific">Trichuris suis</name>
    <name type="common">pig whipworm</name>
    <dbReference type="NCBI Taxonomy" id="68888"/>
    <lineage>
        <taxon>Eukaryota</taxon>
        <taxon>Metazoa</taxon>
        <taxon>Ecdysozoa</taxon>
        <taxon>Nematoda</taxon>
        <taxon>Enoplea</taxon>
        <taxon>Dorylaimia</taxon>
        <taxon>Trichinellida</taxon>
        <taxon>Trichuridae</taxon>
        <taxon>Trichuris</taxon>
    </lineage>
</organism>
<evidence type="ECO:0000259" key="3">
    <source>
        <dbReference type="Pfam" id="PF12265"/>
    </source>
</evidence>
<accession>A0A085N1M4</accession>
<dbReference type="Proteomes" id="UP000030764">
    <property type="component" value="Unassembled WGS sequence"/>
</dbReference>
<dbReference type="InterPro" id="IPR022052">
    <property type="entry name" value="Histone-bd_RBBP4-like_N"/>
</dbReference>
<evidence type="ECO:0000313" key="6">
    <source>
        <dbReference type="Proteomes" id="UP000030764"/>
    </source>
</evidence>
<dbReference type="EMBL" id="KL367575">
    <property type="protein sequence ID" value="KFD63370.1"/>
    <property type="molecule type" value="Genomic_DNA"/>
</dbReference>